<organism evidence="2 3">
    <name type="scientific">Bifidobacterium simiarum</name>
    <dbReference type="NCBI Taxonomy" id="2045441"/>
    <lineage>
        <taxon>Bacteria</taxon>
        <taxon>Bacillati</taxon>
        <taxon>Actinomycetota</taxon>
        <taxon>Actinomycetes</taxon>
        <taxon>Bifidobacteriales</taxon>
        <taxon>Bifidobacteriaceae</taxon>
        <taxon>Bifidobacterium</taxon>
    </lineage>
</organism>
<feature type="transmembrane region" description="Helical" evidence="1">
    <location>
        <begin position="62"/>
        <end position="81"/>
    </location>
</feature>
<evidence type="ECO:0008006" key="4">
    <source>
        <dbReference type="Google" id="ProtNLM"/>
    </source>
</evidence>
<gene>
    <name evidence="2" type="ORF">CSQ87_05030</name>
</gene>
<dbReference type="OrthoDB" id="9803832at2"/>
<dbReference type="PANTHER" id="PTHR38446">
    <property type="entry name" value="BLL0914 PROTEIN"/>
    <property type="match status" value="1"/>
</dbReference>
<evidence type="ECO:0000256" key="1">
    <source>
        <dbReference type="SAM" id="Phobius"/>
    </source>
</evidence>
<reference evidence="2 3" key="1">
    <citation type="submission" date="2017-10" db="EMBL/GenBank/DDBJ databases">
        <title>Draft genome sequences of strains TRE 1, TRE 9, TRE H and TRI 7, isolated from tamarins, belonging to four potential novel Bifidobacterium species.</title>
        <authorList>
            <person name="Mattarelli P."/>
            <person name="Modesto M."/>
            <person name="Puglisi E."/>
            <person name="Morelli L."/>
            <person name="Spezio C."/>
            <person name="Bonetti A."/>
            <person name="Sandri C."/>
        </authorList>
    </citation>
    <scope>NUCLEOTIDE SEQUENCE [LARGE SCALE GENOMIC DNA]</scope>
    <source>
        <strain evidence="3">TRI7</strain>
    </source>
</reference>
<keyword evidence="1" id="KW-0472">Membrane</keyword>
<protein>
    <recommendedName>
        <fullName evidence="4">Epimerase</fullName>
    </recommendedName>
</protein>
<evidence type="ECO:0000313" key="2">
    <source>
        <dbReference type="EMBL" id="PJM75380.1"/>
    </source>
</evidence>
<keyword evidence="3" id="KW-1185">Reference proteome</keyword>
<evidence type="ECO:0000313" key="3">
    <source>
        <dbReference type="Proteomes" id="UP000231451"/>
    </source>
</evidence>
<sequence>MTLASITLTASCVFAILAGLLHVLIFVLESFRWTDPKTMKTFSIPSAREAEATKEMAYNQGFYNLFLGIMALAGAALVLIGTTTVGVTLMVAGAASMSLAAMVLFTGSPDKRGAAVKQFACPAIALVLLLISAVL</sequence>
<proteinExistence type="predicted"/>
<dbReference type="Proteomes" id="UP000231451">
    <property type="component" value="Unassembled WGS sequence"/>
</dbReference>
<accession>A0A2M9HEZ4</accession>
<dbReference type="RefSeq" id="WP_100512798.1">
    <property type="nucleotide sequence ID" value="NZ_JAFEJQ010000002.1"/>
</dbReference>
<dbReference type="EMBL" id="PEBK01000004">
    <property type="protein sequence ID" value="PJM75380.1"/>
    <property type="molecule type" value="Genomic_DNA"/>
</dbReference>
<dbReference type="Pfam" id="PF06993">
    <property type="entry name" value="DUF1304"/>
    <property type="match status" value="1"/>
</dbReference>
<dbReference type="PANTHER" id="PTHR38446:SF1">
    <property type="entry name" value="BLL0914 PROTEIN"/>
    <property type="match status" value="1"/>
</dbReference>
<feature type="transmembrane region" description="Helical" evidence="1">
    <location>
        <begin position="114"/>
        <end position="134"/>
    </location>
</feature>
<dbReference type="AlphaFoldDB" id="A0A2M9HEZ4"/>
<comment type="caution">
    <text evidence="2">The sequence shown here is derived from an EMBL/GenBank/DDBJ whole genome shotgun (WGS) entry which is preliminary data.</text>
</comment>
<feature type="transmembrane region" description="Helical" evidence="1">
    <location>
        <begin position="87"/>
        <end position="107"/>
    </location>
</feature>
<name>A0A2M9HEZ4_9BIFI</name>
<keyword evidence="1" id="KW-0812">Transmembrane</keyword>
<keyword evidence="1" id="KW-1133">Transmembrane helix</keyword>
<dbReference type="InterPro" id="IPR009732">
    <property type="entry name" value="DUF1304"/>
</dbReference>
<feature type="transmembrane region" description="Helical" evidence="1">
    <location>
        <begin position="6"/>
        <end position="28"/>
    </location>
</feature>